<protein>
    <submittedName>
        <fullName evidence="9">Cation transport protein</fullName>
    </submittedName>
</protein>
<comment type="caution">
    <text evidence="9">The sequence shown here is derived from an EMBL/GenBank/DDBJ whole genome shotgun (WGS) entry which is preliminary data.</text>
</comment>
<comment type="subcellular location">
    <subcellularLocation>
        <location evidence="1">Cell membrane</location>
        <topology evidence="1">Multi-pass membrane protein</topology>
    </subcellularLocation>
</comment>
<dbReference type="Pfam" id="PF02386">
    <property type="entry name" value="TrkH"/>
    <property type="match status" value="1"/>
</dbReference>
<feature type="transmembrane region" description="Helical" evidence="8">
    <location>
        <begin position="169"/>
        <end position="187"/>
    </location>
</feature>
<dbReference type="EMBL" id="BFBB01000008">
    <property type="protein sequence ID" value="GBF51192.1"/>
    <property type="molecule type" value="Genomic_DNA"/>
</dbReference>
<evidence type="ECO:0000256" key="7">
    <source>
        <dbReference type="ARBA" id="ARBA00023136"/>
    </source>
</evidence>
<dbReference type="Proteomes" id="UP000245133">
    <property type="component" value="Unassembled WGS sequence"/>
</dbReference>
<feature type="transmembrane region" description="Helical" evidence="8">
    <location>
        <begin position="566"/>
        <end position="586"/>
    </location>
</feature>
<proteinExistence type="predicted"/>
<feature type="transmembrane region" description="Helical" evidence="8">
    <location>
        <begin position="316"/>
        <end position="334"/>
    </location>
</feature>
<evidence type="ECO:0000256" key="4">
    <source>
        <dbReference type="ARBA" id="ARBA00022692"/>
    </source>
</evidence>
<dbReference type="GO" id="GO:0030001">
    <property type="term" value="P:metal ion transport"/>
    <property type="evidence" value="ECO:0007669"/>
    <property type="project" value="UniProtKB-ARBA"/>
</dbReference>
<dbReference type="GO" id="GO:0005886">
    <property type="term" value="C:plasma membrane"/>
    <property type="evidence" value="ECO:0007669"/>
    <property type="project" value="UniProtKB-SubCell"/>
</dbReference>
<dbReference type="PANTHER" id="PTHR32024">
    <property type="entry name" value="TRK SYSTEM POTASSIUM UPTAKE PROTEIN TRKG-RELATED"/>
    <property type="match status" value="1"/>
</dbReference>
<keyword evidence="4 8" id="KW-0812">Transmembrane</keyword>
<evidence type="ECO:0000256" key="8">
    <source>
        <dbReference type="SAM" id="Phobius"/>
    </source>
</evidence>
<dbReference type="AlphaFoldDB" id="A0A2P2E2R8"/>
<feature type="transmembrane region" description="Helical" evidence="8">
    <location>
        <begin position="507"/>
        <end position="530"/>
    </location>
</feature>
<keyword evidence="2" id="KW-0813">Transport</keyword>
<keyword evidence="5 8" id="KW-1133">Transmembrane helix</keyword>
<evidence type="ECO:0000313" key="9">
    <source>
        <dbReference type="EMBL" id="GBF51192.1"/>
    </source>
</evidence>
<name>A0A2P2E2R8_9LEPT</name>
<dbReference type="RefSeq" id="WP_244594414.1">
    <property type="nucleotide sequence ID" value="NZ_BFBB01000008.1"/>
</dbReference>
<feature type="transmembrane region" description="Helical" evidence="8">
    <location>
        <begin position="100"/>
        <end position="116"/>
    </location>
</feature>
<evidence type="ECO:0000256" key="3">
    <source>
        <dbReference type="ARBA" id="ARBA00022475"/>
    </source>
</evidence>
<dbReference type="PANTHER" id="PTHR32024:SF1">
    <property type="entry name" value="KTR SYSTEM POTASSIUM UPTAKE PROTEIN B"/>
    <property type="match status" value="1"/>
</dbReference>
<dbReference type="GO" id="GO:0008324">
    <property type="term" value="F:monoatomic cation transmembrane transporter activity"/>
    <property type="evidence" value="ECO:0007669"/>
    <property type="project" value="InterPro"/>
</dbReference>
<keyword evidence="10" id="KW-1185">Reference proteome</keyword>
<feature type="transmembrane region" description="Helical" evidence="8">
    <location>
        <begin position="230"/>
        <end position="255"/>
    </location>
</feature>
<sequence length="605" mass="68014">MKQTYKKAKIAYFIRELDVLRLNIRKFYLDHLQTFGRSFYILSGIVSFFILIFEYGFYYPTNWIPYVKFLVSSLVYYFLFYEILSFLFSHEDPKHYLKTHKIQVVIIVLILLESLFEENILNLLNQYHVTGSDSTLIFLSTNQILFTFANLAHFYRISKFSKAKKLNPSFIFISSFAFIIFLGSLFLHFPKASYQNVKSIDIIFTAVSATCVTGLSTINISEQFTLTGQLIILLMIQIGGLGLMTLSSFFSFILAGQSTVNDKLMIKDLLSEESIGRVKSLLTQIAFLTFWIELIGSILLFLQFPKETGLGTAEKIYYSVFHSISAFCNAGFSLMPSNFSDPNFSSNVSFLSSIMFLIVLGGLGFPVVNQLYMLISFRSNHHKKFSVTSKLVLISTLSLIGFGAVSYFYLEQEFTLKNKSLGEQILHSLFYSITTRTAGFNTLDIAQMGLPITFISFFLMWVGASPISTGGGVKTTTIAISFLNIVDQIRGKERLEIFHRSIAPSTIARASASIVLSLFVIFSAILSLLLCESAPFVDICFEVVSAFGTVGLTRGLTPVLSSSGKIILCFVMFVGRVGILTLLIAITRQTKNYAYKYPVEYVVVG</sequence>
<reference evidence="9 10" key="1">
    <citation type="submission" date="2018-02" db="EMBL/GenBank/DDBJ databases">
        <title>Novel Leptospira species isolated from soil and water in Japan.</title>
        <authorList>
            <person name="Nakao R."/>
            <person name="Masuzawa T."/>
        </authorList>
    </citation>
    <scope>NUCLEOTIDE SEQUENCE [LARGE SCALE GENOMIC DNA]</scope>
    <source>
        <strain evidence="9 10">YH101</strain>
    </source>
</reference>
<feature type="transmembrane region" description="Helical" evidence="8">
    <location>
        <begin position="199"/>
        <end position="218"/>
    </location>
</feature>
<keyword evidence="6" id="KW-0406">Ion transport</keyword>
<evidence type="ECO:0000256" key="6">
    <source>
        <dbReference type="ARBA" id="ARBA00023065"/>
    </source>
</evidence>
<feature type="transmembrane region" description="Helical" evidence="8">
    <location>
        <begin position="387"/>
        <end position="410"/>
    </location>
</feature>
<gene>
    <name evidence="9" type="ORF">LPTSP4_27240</name>
</gene>
<feature type="transmembrane region" description="Helical" evidence="8">
    <location>
        <begin position="354"/>
        <end position="375"/>
    </location>
</feature>
<feature type="transmembrane region" description="Helical" evidence="8">
    <location>
        <begin position="69"/>
        <end position="88"/>
    </location>
</feature>
<feature type="transmembrane region" description="Helical" evidence="8">
    <location>
        <begin position="136"/>
        <end position="157"/>
    </location>
</feature>
<dbReference type="InterPro" id="IPR003445">
    <property type="entry name" value="Cat_transpt"/>
</dbReference>
<keyword evidence="7 8" id="KW-0472">Membrane</keyword>
<evidence type="ECO:0000256" key="2">
    <source>
        <dbReference type="ARBA" id="ARBA00022448"/>
    </source>
</evidence>
<organism evidence="9 10">
    <name type="scientific">Leptospira ryugenii</name>
    <dbReference type="NCBI Taxonomy" id="1917863"/>
    <lineage>
        <taxon>Bacteria</taxon>
        <taxon>Pseudomonadati</taxon>
        <taxon>Spirochaetota</taxon>
        <taxon>Spirochaetia</taxon>
        <taxon>Leptospirales</taxon>
        <taxon>Leptospiraceae</taxon>
        <taxon>Leptospira</taxon>
    </lineage>
</organism>
<accession>A0A2P2E2R8</accession>
<feature type="transmembrane region" description="Helical" evidence="8">
    <location>
        <begin position="281"/>
        <end position="304"/>
    </location>
</feature>
<evidence type="ECO:0000256" key="5">
    <source>
        <dbReference type="ARBA" id="ARBA00022989"/>
    </source>
</evidence>
<evidence type="ECO:0000313" key="10">
    <source>
        <dbReference type="Proteomes" id="UP000245133"/>
    </source>
</evidence>
<feature type="transmembrane region" description="Helical" evidence="8">
    <location>
        <begin position="39"/>
        <end position="57"/>
    </location>
</feature>
<keyword evidence="3" id="KW-1003">Cell membrane</keyword>
<evidence type="ECO:0000256" key="1">
    <source>
        <dbReference type="ARBA" id="ARBA00004651"/>
    </source>
</evidence>